<organism evidence="1">
    <name type="scientific">Candidatus Nitrosarchaeum limnium SFB1</name>
    <dbReference type="NCBI Taxonomy" id="886738"/>
    <lineage>
        <taxon>Archaea</taxon>
        <taxon>Nitrososphaerota</taxon>
        <taxon>Nitrososphaeria</taxon>
        <taxon>Nitrosopumilales</taxon>
        <taxon>Nitrosopumilaceae</taxon>
        <taxon>Nitrosarchaeum</taxon>
    </lineage>
</organism>
<proteinExistence type="predicted"/>
<comment type="caution">
    <text evidence="1">The sequence shown here is derived from an EMBL/GenBank/DDBJ whole genome shotgun (WGS) entry which is preliminary data.</text>
</comment>
<sequence>MIIEGPESPILSKILDNSCFVSDSKCLAHVIIRFKVFYRLNIVLKLLLYVFKRIDLHSEFEL</sequence>
<dbReference type="STRING" id="886738.Nlim_1804"/>
<dbReference type="HOGENOM" id="CLU_2893066_0_0_2"/>
<accession>F3KMQ3</accession>
<name>F3KMQ3_9ARCH</name>
<gene>
    <name evidence="1" type="ORF">Nlim_1804</name>
</gene>
<dbReference type="Proteomes" id="UP000004348">
    <property type="component" value="Chromosome"/>
</dbReference>
<dbReference type="AlphaFoldDB" id="F3KMQ3"/>
<protein>
    <submittedName>
        <fullName evidence="1">Uncharacterized protein</fullName>
    </submittedName>
</protein>
<evidence type="ECO:0000313" key="1">
    <source>
        <dbReference type="EMBL" id="EGG41345.1"/>
    </source>
</evidence>
<dbReference type="EMBL" id="AEGP01000065">
    <property type="protein sequence ID" value="EGG41345.1"/>
    <property type="molecule type" value="Genomic_DNA"/>
</dbReference>
<reference evidence="1" key="1">
    <citation type="journal article" date="2011" name="PLoS ONE">
        <title>Genome of a low-salinity ammonia-oxidizing archaeon determined by single-cell and metagenomic analysis.</title>
        <authorList>
            <person name="Blainey P.C."/>
            <person name="Mosier A.C."/>
            <person name="Potanina A."/>
            <person name="Francis C.A."/>
            <person name="Quake S.R."/>
        </authorList>
    </citation>
    <scope>NUCLEOTIDE SEQUENCE [LARGE SCALE GENOMIC DNA]</scope>
    <source>
        <strain evidence="1">SFB1</strain>
    </source>
</reference>